<dbReference type="EMBL" id="WUAV01000002">
    <property type="protein sequence ID" value="KAF1764812.1"/>
    <property type="molecule type" value="Genomic_DNA"/>
</dbReference>
<name>A0A6A5HEY9_CAERE</name>
<dbReference type="KEGG" id="crq:GCK72_004762"/>
<sequence length="85" mass="9861">MNMKLRKTRSELKAQQVKLEVLSAKKNHKEAMETVRRLLSGIQRKCDSPQPEFIQCPRVPKALKLLTIKLENSTPDINDSEDDDW</sequence>
<protein>
    <submittedName>
        <fullName evidence="1">Uncharacterized protein</fullName>
    </submittedName>
</protein>
<dbReference type="AlphaFoldDB" id="A0A6A5HEY9"/>
<evidence type="ECO:0000313" key="2">
    <source>
        <dbReference type="Proteomes" id="UP000483820"/>
    </source>
</evidence>
<comment type="caution">
    <text evidence="1">The sequence shown here is derived from an EMBL/GenBank/DDBJ whole genome shotgun (WGS) entry which is preliminary data.</text>
</comment>
<dbReference type="CTD" id="78773988"/>
<organism evidence="1 2">
    <name type="scientific">Caenorhabditis remanei</name>
    <name type="common">Caenorhabditis vulgaris</name>
    <dbReference type="NCBI Taxonomy" id="31234"/>
    <lineage>
        <taxon>Eukaryota</taxon>
        <taxon>Metazoa</taxon>
        <taxon>Ecdysozoa</taxon>
        <taxon>Nematoda</taxon>
        <taxon>Chromadorea</taxon>
        <taxon>Rhabditida</taxon>
        <taxon>Rhabditina</taxon>
        <taxon>Rhabditomorpha</taxon>
        <taxon>Rhabditoidea</taxon>
        <taxon>Rhabditidae</taxon>
        <taxon>Peloderinae</taxon>
        <taxon>Caenorhabditis</taxon>
    </lineage>
</organism>
<dbReference type="Proteomes" id="UP000483820">
    <property type="component" value="Chromosome II"/>
</dbReference>
<reference evidence="1 2" key="1">
    <citation type="submission" date="2019-12" db="EMBL/GenBank/DDBJ databases">
        <title>Chromosome-level assembly of the Caenorhabditis remanei genome.</title>
        <authorList>
            <person name="Teterina A.A."/>
            <person name="Willis J.H."/>
            <person name="Phillips P.C."/>
        </authorList>
    </citation>
    <scope>NUCLEOTIDE SEQUENCE [LARGE SCALE GENOMIC DNA]</scope>
    <source>
        <strain evidence="1 2">PX506</strain>
        <tissue evidence="1">Whole organism</tissue>
    </source>
</reference>
<dbReference type="RefSeq" id="XP_053589073.1">
    <property type="nucleotide sequence ID" value="XM_053724879.1"/>
</dbReference>
<accession>A0A6A5HEY9</accession>
<evidence type="ECO:0000313" key="1">
    <source>
        <dbReference type="EMBL" id="KAF1764812.1"/>
    </source>
</evidence>
<proteinExistence type="predicted"/>
<gene>
    <name evidence="1" type="ORF">GCK72_004762</name>
</gene>
<dbReference type="GeneID" id="78773988"/>